<dbReference type="SUPFAM" id="SSF53659">
    <property type="entry name" value="Isocitrate/Isopropylmalate dehydrogenase-like"/>
    <property type="match status" value="1"/>
</dbReference>
<comment type="caution">
    <text evidence="8">The sequence shown here is derived from an EMBL/GenBank/DDBJ whole genome shotgun (WGS) entry which is preliminary data.</text>
</comment>
<accession>A0A8J3LDS3</accession>
<keyword evidence="6" id="KW-0464">Manganese</keyword>
<dbReference type="InterPro" id="IPR019818">
    <property type="entry name" value="IsoCit/isopropylmalate_DH_CS"/>
</dbReference>
<comment type="cofactor">
    <cofactor evidence="2">
        <name>Mg(2+)</name>
        <dbReference type="ChEBI" id="CHEBI:18420"/>
    </cofactor>
</comment>
<dbReference type="Pfam" id="PF00180">
    <property type="entry name" value="Iso_dh"/>
    <property type="match status" value="1"/>
</dbReference>
<dbReference type="PANTHER" id="PTHR43275:SF1">
    <property type="entry name" value="D-MALATE DEHYDROGENASE [DECARBOXYLATING]"/>
    <property type="match status" value="1"/>
</dbReference>
<name>A0A8J3LDS3_9ACTN</name>
<evidence type="ECO:0000256" key="1">
    <source>
        <dbReference type="ARBA" id="ARBA00001936"/>
    </source>
</evidence>
<evidence type="ECO:0000256" key="2">
    <source>
        <dbReference type="ARBA" id="ARBA00001946"/>
    </source>
</evidence>
<keyword evidence="3" id="KW-0479">Metal-binding</keyword>
<dbReference type="InterPro" id="IPR024084">
    <property type="entry name" value="IsoPropMal-DH-like_dom"/>
</dbReference>
<dbReference type="SMART" id="SM01329">
    <property type="entry name" value="Iso_dh"/>
    <property type="match status" value="1"/>
</dbReference>
<organism evidence="8 9">
    <name type="scientific">Catellatospora methionotrophica</name>
    <dbReference type="NCBI Taxonomy" id="121620"/>
    <lineage>
        <taxon>Bacteria</taxon>
        <taxon>Bacillati</taxon>
        <taxon>Actinomycetota</taxon>
        <taxon>Actinomycetes</taxon>
        <taxon>Micromonosporales</taxon>
        <taxon>Micromonosporaceae</taxon>
        <taxon>Catellatospora</taxon>
    </lineage>
</organism>
<proteinExistence type="predicted"/>
<keyword evidence="5" id="KW-0520">NAD</keyword>
<evidence type="ECO:0000313" key="9">
    <source>
        <dbReference type="Proteomes" id="UP000660339"/>
    </source>
</evidence>
<comment type="cofactor">
    <cofactor evidence="1">
        <name>Mn(2+)</name>
        <dbReference type="ChEBI" id="CHEBI:29035"/>
    </cofactor>
</comment>
<keyword evidence="9" id="KW-1185">Reference proteome</keyword>
<evidence type="ECO:0000256" key="6">
    <source>
        <dbReference type="ARBA" id="ARBA00023211"/>
    </source>
</evidence>
<dbReference type="Proteomes" id="UP000660339">
    <property type="component" value="Unassembled WGS sequence"/>
</dbReference>
<dbReference type="GO" id="GO:0000287">
    <property type="term" value="F:magnesium ion binding"/>
    <property type="evidence" value="ECO:0007669"/>
    <property type="project" value="InterPro"/>
</dbReference>
<dbReference type="PANTHER" id="PTHR43275">
    <property type="entry name" value="D-MALATE DEHYDROGENASE [DECARBOXYLATING]"/>
    <property type="match status" value="1"/>
</dbReference>
<dbReference type="InterPro" id="IPR050501">
    <property type="entry name" value="ICDH/IPMDH"/>
</dbReference>
<dbReference type="Gene3D" id="3.40.718.10">
    <property type="entry name" value="Isopropylmalate Dehydrogenase"/>
    <property type="match status" value="1"/>
</dbReference>
<sequence>MRIAVIPGDGIGQEVVAAALPALDLVAEIFDLDATVEQFDWGADRWLRTGVGLPEGAVAQLRAEFDAVLLGALGDPRIPDMAHGRDILLGLRRGLDLCVNHRPLPLATGTIELFRENTQGLYAGVGGTVGPPDRPTVAIDECVYTRDTVQRFLRYSLGRIRDAGQRRVTLVHKANAVPHTGRLWRELYAAELAAFPELDGTDEYVDAFCYHLVRDPGRYQGVVAPNLFGDIISDIGAALLGGLGLAASASICPQARLALFEPVHGSAPDIAGTGVANPYATVLCLALMLDHLGHRAPADALRAALAAARAEGGTPDVGGHDTTSGFMTRVLAALRHQHHRARPREVTAQ</sequence>
<feature type="domain" description="Isopropylmalate dehydrogenase-like" evidence="7">
    <location>
        <begin position="2"/>
        <end position="330"/>
    </location>
</feature>
<evidence type="ECO:0000256" key="4">
    <source>
        <dbReference type="ARBA" id="ARBA00023002"/>
    </source>
</evidence>
<gene>
    <name evidence="8" type="ORF">Cme02nite_50710</name>
</gene>
<dbReference type="GO" id="GO:0016616">
    <property type="term" value="F:oxidoreductase activity, acting on the CH-OH group of donors, NAD or NADP as acceptor"/>
    <property type="evidence" value="ECO:0007669"/>
    <property type="project" value="InterPro"/>
</dbReference>
<evidence type="ECO:0000256" key="5">
    <source>
        <dbReference type="ARBA" id="ARBA00023027"/>
    </source>
</evidence>
<keyword evidence="4" id="KW-0560">Oxidoreductase</keyword>
<reference evidence="8" key="1">
    <citation type="submission" date="2021-01" db="EMBL/GenBank/DDBJ databases">
        <title>Whole genome shotgun sequence of Catellatospora methionotrophica NBRC 14553.</title>
        <authorList>
            <person name="Komaki H."/>
            <person name="Tamura T."/>
        </authorList>
    </citation>
    <scope>NUCLEOTIDE SEQUENCE</scope>
    <source>
        <strain evidence="8">NBRC 14553</strain>
    </source>
</reference>
<dbReference type="GO" id="GO:0051287">
    <property type="term" value="F:NAD binding"/>
    <property type="evidence" value="ECO:0007669"/>
    <property type="project" value="InterPro"/>
</dbReference>
<evidence type="ECO:0000256" key="3">
    <source>
        <dbReference type="ARBA" id="ARBA00022723"/>
    </source>
</evidence>
<dbReference type="PROSITE" id="PS00470">
    <property type="entry name" value="IDH_IMDH"/>
    <property type="match status" value="1"/>
</dbReference>
<dbReference type="AlphaFoldDB" id="A0A8J3LDS3"/>
<evidence type="ECO:0000313" key="8">
    <source>
        <dbReference type="EMBL" id="GIG16739.1"/>
    </source>
</evidence>
<dbReference type="RefSeq" id="WP_166379116.1">
    <property type="nucleotide sequence ID" value="NZ_BAAATT010000005.1"/>
</dbReference>
<protein>
    <submittedName>
        <fullName evidence="8">Tartrate dehydrogenase</fullName>
    </submittedName>
</protein>
<evidence type="ECO:0000259" key="7">
    <source>
        <dbReference type="SMART" id="SM01329"/>
    </source>
</evidence>
<dbReference type="EMBL" id="BONJ01000028">
    <property type="protein sequence ID" value="GIG16739.1"/>
    <property type="molecule type" value="Genomic_DNA"/>
</dbReference>